<dbReference type="WBParaSite" id="MCU_002346-RD">
    <property type="protein sequence ID" value="MCU_002346-RD"/>
    <property type="gene ID" value="MCU_002346"/>
</dbReference>
<sequence length="78" mass="9237">PPAAQNKLRKSFFANLCGRRKSLPEHPECCKERSLPVRICRYLSTQLETTLCRWTCCPCCYVFRRYVGYFILDPFIEL</sequence>
<reference evidence="1" key="1">
    <citation type="submission" date="2019-11" db="UniProtKB">
        <authorList>
            <consortium name="WormBaseParasite"/>
        </authorList>
    </citation>
    <scope>IDENTIFICATION</scope>
</reference>
<protein>
    <submittedName>
        <fullName evidence="1">Sodium channel protein</fullName>
    </submittedName>
</protein>
<organism evidence="1">
    <name type="scientific">Mesocestoides corti</name>
    <name type="common">Flatworm</name>
    <dbReference type="NCBI Taxonomy" id="53468"/>
    <lineage>
        <taxon>Eukaryota</taxon>
        <taxon>Metazoa</taxon>
        <taxon>Spiralia</taxon>
        <taxon>Lophotrochozoa</taxon>
        <taxon>Platyhelminthes</taxon>
        <taxon>Cestoda</taxon>
        <taxon>Eucestoda</taxon>
        <taxon>Cyclophyllidea</taxon>
        <taxon>Mesocestoididae</taxon>
        <taxon>Mesocestoides</taxon>
    </lineage>
</organism>
<name>A0A5K3ESE2_MESCO</name>
<proteinExistence type="predicted"/>
<dbReference type="AlphaFoldDB" id="A0A5K3ESE2"/>
<evidence type="ECO:0000313" key="1">
    <source>
        <dbReference type="WBParaSite" id="MCU_002346-RD"/>
    </source>
</evidence>
<accession>A0A5K3ESE2</accession>